<organism evidence="6 7">
    <name type="scientific">Chenopodium quinoa</name>
    <name type="common">Quinoa</name>
    <dbReference type="NCBI Taxonomy" id="63459"/>
    <lineage>
        <taxon>Eukaryota</taxon>
        <taxon>Viridiplantae</taxon>
        <taxon>Streptophyta</taxon>
        <taxon>Embryophyta</taxon>
        <taxon>Tracheophyta</taxon>
        <taxon>Spermatophyta</taxon>
        <taxon>Magnoliopsida</taxon>
        <taxon>eudicotyledons</taxon>
        <taxon>Gunneridae</taxon>
        <taxon>Pentapetalae</taxon>
        <taxon>Caryophyllales</taxon>
        <taxon>Chenopodiaceae</taxon>
        <taxon>Chenopodioideae</taxon>
        <taxon>Atripliceae</taxon>
        <taxon>Chenopodium</taxon>
    </lineage>
</organism>
<evidence type="ECO:0000313" key="6">
    <source>
        <dbReference type="EnsemblPlants" id="AUR62033903-RA:cds"/>
    </source>
</evidence>
<keyword evidence="3" id="KW-0863">Zinc-finger</keyword>
<dbReference type="GO" id="GO:0005634">
    <property type="term" value="C:nucleus"/>
    <property type="evidence" value="ECO:0007669"/>
    <property type="project" value="UniProtKB-SubCell"/>
</dbReference>
<dbReference type="PANTHER" id="PTHR46481">
    <property type="entry name" value="ZINC FINGER BED DOMAIN-CONTAINING PROTEIN 4"/>
    <property type="match status" value="1"/>
</dbReference>
<evidence type="ECO:0000313" key="7">
    <source>
        <dbReference type="Proteomes" id="UP000596660"/>
    </source>
</evidence>
<protein>
    <submittedName>
        <fullName evidence="6">Uncharacterized protein</fullName>
    </submittedName>
</protein>
<dbReference type="InterPro" id="IPR052035">
    <property type="entry name" value="ZnF_BED_domain_contain"/>
</dbReference>
<reference evidence="6" key="2">
    <citation type="submission" date="2021-03" db="UniProtKB">
        <authorList>
            <consortium name="EnsemblPlants"/>
        </authorList>
    </citation>
    <scope>IDENTIFICATION</scope>
</reference>
<evidence type="ECO:0000256" key="1">
    <source>
        <dbReference type="ARBA" id="ARBA00004123"/>
    </source>
</evidence>
<evidence type="ECO:0000256" key="5">
    <source>
        <dbReference type="ARBA" id="ARBA00023242"/>
    </source>
</evidence>
<evidence type="ECO:0000256" key="2">
    <source>
        <dbReference type="ARBA" id="ARBA00022723"/>
    </source>
</evidence>
<keyword evidence="5" id="KW-0539">Nucleus</keyword>
<dbReference type="Gramene" id="AUR62033903-RA">
    <property type="protein sequence ID" value="AUR62033903-RA:cds"/>
    <property type="gene ID" value="AUR62033903"/>
</dbReference>
<dbReference type="EnsemblPlants" id="AUR62033903-RA">
    <property type="protein sequence ID" value="AUR62033903-RA:cds"/>
    <property type="gene ID" value="AUR62033903"/>
</dbReference>
<dbReference type="GO" id="GO:0008270">
    <property type="term" value="F:zinc ion binding"/>
    <property type="evidence" value="ECO:0007669"/>
    <property type="project" value="UniProtKB-KW"/>
</dbReference>
<dbReference type="AlphaFoldDB" id="A0A803MRK2"/>
<evidence type="ECO:0000256" key="4">
    <source>
        <dbReference type="ARBA" id="ARBA00022833"/>
    </source>
</evidence>
<keyword evidence="4" id="KW-0862">Zinc</keyword>
<sequence length="150" mass="17653">MYAAVLSMLQYWGIDDKIFCFTLDNASSNDRMQDYLKETLLAQDGLLYNGELFHVQCAAHVLNLIVKDGLKVIEHIVEKVRHCVKKVKYSETRKKTFQSCVSLAKIKETKSLWLDVPTRWNSTYMMLDRAILYREAFREMSEVQKWCPYL</sequence>
<name>A0A803MRK2_CHEQI</name>
<evidence type="ECO:0000256" key="3">
    <source>
        <dbReference type="ARBA" id="ARBA00022771"/>
    </source>
</evidence>
<dbReference type="OMA" id="ILYREAF"/>
<accession>A0A803MRK2</accession>
<keyword evidence="7" id="KW-1185">Reference proteome</keyword>
<dbReference type="InterPro" id="IPR012337">
    <property type="entry name" value="RNaseH-like_sf"/>
</dbReference>
<keyword evidence="2" id="KW-0479">Metal-binding</keyword>
<dbReference type="SUPFAM" id="SSF53098">
    <property type="entry name" value="Ribonuclease H-like"/>
    <property type="match status" value="1"/>
</dbReference>
<dbReference type="PANTHER" id="PTHR46481:SF10">
    <property type="entry name" value="ZINC FINGER BED DOMAIN-CONTAINING PROTEIN 39"/>
    <property type="match status" value="1"/>
</dbReference>
<proteinExistence type="predicted"/>
<dbReference type="Proteomes" id="UP000596660">
    <property type="component" value="Unplaced"/>
</dbReference>
<comment type="subcellular location">
    <subcellularLocation>
        <location evidence="1">Nucleus</location>
    </subcellularLocation>
</comment>
<reference evidence="6" key="1">
    <citation type="journal article" date="2017" name="Nature">
        <title>The genome of Chenopodium quinoa.</title>
        <authorList>
            <person name="Jarvis D.E."/>
            <person name="Ho Y.S."/>
            <person name="Lightfoot D.J."/>
            <person name="Schmoeckel S.M."/>
            <person name="Li B."/>
            <person name="Borm T.J.A."/>
            <person name="Ohyanagi H."/>
            <person name="Mineta K."/>
            <person name="Michell C.T."/>
            <person name="Saber N."/>
            <person name="Kharbatia N.M."/>
            <person name="Rupper R.R."/>
            <person name="Sharp A.R."/>
            <person name="Dally N."/>
            <person name="Boughton B.A."/>
            <person name="Woo Y.H."/>
            <person name="Gao G."/>
            <person name="Schijlen E.G.W.M."/>
            <person name="Guo X."/>
            <person name="Momin A.A."/>
            <person name="Negrao S."/>
            <person name="Al-Babili S."/>
            <person name="Gehring C."/>
            <person name="Roessner U."/>
            <person name="Jung C."/>
            <person name="Murphy K."/>
            <person name="Arold S.T."/>
            <person name="Gojobori T."/>
            <person name="van der Linden C.G."/>
            <person name="van Loo E.N."/>
            <person name="Jellen E.N."/>
            <person name="Maughan P.J."/>
            <person name="Tester M."/>
        </authorList>
    </citation>
    <scope>NUCLEOTIDE SEQUENCE [LARGE SCALE GENOMIC DNA]</scope>
    <source>
        <strain evidence="6">cv. PI 614886</strain>
    </source>
</reference>